<feature type="compositionally biased region" description="Basic residues" evidence="1">
    <location>
        <begin position="882"/>
        <end position="895"/>
    </location>
</feature>
<feature type="compositionally biased region" description="Basic and acidic residues" evidence="1">
    <location>
        <begin position="417"/>
        <end position="430"/>
    </location>
</feature>
<reference evidence="2" key="1">
    <citation type="submission" date="2023-10" db="EMBL/GenBank/DDBJ databases">
        <title>Genome assembly of Pristionchus species.</title>
        <authorList>
            <person name="Yoshida K."/>
            <person name="Sommer R.J."/>
        </authorList>
    </citation>
    <scope>NUCLEOTIDE SEQUENCE</scope>
    <source>
        <strain evidence="2">RS0144</strain>
    </source>
</reference>
<gene>
    <name evidence="2" type="ORF">PENTCL1PPCAC_12140</name>
</gene>
<evidence type="ECO:0000313" key="2">
    <source>
        <dbReference type="EMBL" id="GMS89965.1"/>
    </source>
</evidence>
<protein>
    <submittedName>
        <fullName evidence="2">Uncharacterized protein</fullName>
    </submittedName>
</protein>
<feature type="compositionally biased region" description="Acidic residues" evidence="1">
    <location>
        <begin position="1071"/>
        <end position="1084"/>
    </location>
</feature>
<proteinExistence type="predicted"/>
<dbReference type="EMBL" id="BTSX01000003">
    <property type="protein sequence ID" value="GMS89965.1"/>
    <property type="molecule type" value="Genomic_DNA"/>
</dbReference>
<feature type="region of interest" description="Disordered" evidence="1">
    <location>
        <begin position="1070"/>
        <end position="1143"/>
    </location>
</feature>
<feature type="region of interest" description="Disordered" evidence="1">
    <location>
        <begin position="1"/>
        <end position="28"/>
    </location>
</feature>
<sequence>MTEQSCSVPFTSREPPEQGASDVSNTNTREFSIKEDWKIFQCLKERMSTEEETCTDGVPKWLEKRISPEEWKKLNILEKWHLRQESKASGSLTAAAANDLLARKGVQRSKIKIGNLTVKGIPDLLVEEQSGALRKVDVFEGRGIAADDDDAEGPTRGLPDWVIPKNRLFRSFLQFRAELDAQAEKRLLRDSFMVFDDDPIMCAESAEDTPSKPEVFKLRPLMITEVDWDDWKREKSIPIVRRVNPSHDLLKGKTRVDDQYATYWEHKLKPSELAKLRNGGISEKNPLFYWNRSDQVRSLQGRKYYLAEDFQRTSKLAKIAIANLTKEGVLLTEESIHERMSELDETLTTMKTALKEGKRTESSNENVNLDAPSTSKTPEVPHSISVSNPNETPKGNDVLSPDSPNKRVLPARTRKPTVKEAERREEEKERAAHRRSRDKCSKEREMLQSEAPAVAAGRSISESPEKEHADLTSTTTSSTKTSPTHQGKVEEQQRSDGLKDKPKRRKGINVGSDDDEEEEEVIGKTKEGKGIVLVQRGNDGWSIRFDDAEDSNEKEPEKRDNKAIDDEDCKYSDDNEDDFPSTMELSKLHPSELIIYRDRKGEVRLAPRCCLADCRDEKWTACRRPGRNDVMSASLAKHAYEMDLNVAWRYNAVNQRLCQLHSRLLRTAGFGGNVREELIGWMGRRDCSDLEKQLVGREPTTPFLELEKRENKWLNWQKPVSPQILMESMREINREARHFAYSLRHRKRRVKRVKIVPKGMKKETRMLNLAQYVLKRINLDNLTEEAIAALSGKERRTLAELIRLNMKALVNYRKETARWWKRQERKAGKSDRPMTPISCDSVAGSAADFEKTIGPLIQCMVRRPLGDGASTIRKIKKIGTISRKTKRSMKSKTTKNNKEETTGSLKKTVRRRKNRRSMIKKLKSGELFNVTKYNEMRRKMRPIVKEMKKSTESKLHAFESLLGKKIPGLREALEKEEPPAGEYMMLTKSECTTVPLTVVTKENKGIRKEFVVVGVLRDREAKAISTRSNPLLYLAYRKGDRSRKIVKLMPAISEGKMRKGKTIEAEKMIEEIDGEEKDDNDDAVSGEKDESGETPGDGKGHETVLGEKDRAMETETEETPGEGRVDEDEPMEIDESMREERDE</sequence>
<feature type="compositionally biased region" description="Basic and acidic residues" evidence="1">
    <location>
        <begin position="487"/>
        <end position="500"/>
    </location>
</feature>
<feature type="region of interest" description="Disordered" evidence="1">
    <location>
        <begin position="542"/>
        <end position="572"/>
    </location>
</feature>
<feature type="region of interest" description="Disordered" evidence="1">
    <location>
        <begin position="882"/>
        <end position="915"/>
    </location>
</feature>
<feature type="compositionally biased region" description="Low complexity" evidence="1">
    <location>
        <begin position="472"/>
        <end position="484"/>
    </location>
</feature>
<name>A0AAV5T4E2_9BILA</name>
<evidence type="ECO:0000313" key="3">
    <source>
        <dbReference type="Proteomes" id="UP001432027"/>
    </source>
</evidence>
<dbReference type="Proteomes" id="UP001432027">
    <property type="component" value="Unassembled WGS sequence"/>
</dbReference>
<comment type="caution">
    <text evidence="2">The sequence shown here is derived from an EMBL/GenBank/DDBJ whole genome shotgun (WGS) entry which is preliminary data.</text>
</comment>
<feature type="compositionally biased region" description="Polar residues" evidence="1">
    <location>
        <begin position="384"/>
        <end position="393"/>
    </location>
</feature>
<feature type="region of interest" description="Disordered" evidence="1">
    <location>
        <begin position="356"/>
        <end position="524"/>
    </location>
</feature>
<keyword evidence="3" id="KW-1185">Reference proteome</keyword>
<accession>A0AAV5T4E2</accession>
<organism evidence="2 3">
    <name type="scientific">Pristionchus entomophagus</name>
    <dbReference type="NCBI Taxonomy" id="358040"/>
    <lineage>
        <taxon>Eukaryota</taxon>
        <taxon>Metazoa</taxon>
        <taxon>Ecdysozoa</taxon>
        <taxon>Nematoda</taxon>
        <taxon>Chromadorea</taxon>
        <taxon>Rhabditida</taxon>
        <taxon>Rhabditina</taxon>
        <taxon>Diplogasteromorpha</taxon>
        <taxon>Diplogasteroidea</taxon>
        <taxon>Neodiplogasteridae</taxon>
        <taxon>Pristionchus</taxon>
    </lineage>
</organism>
<dbReference type="AlphaFoldDB" id="A0AAV5T4E2"/>
<evidence type="ECO:0000256" key="1">
    <source>
        <dbReference type="SAM" id="MobiDB-lite"/>
    </source>
</evidence>
<feature type="compositionally biased region" description="Basic and acidic residues" evidence="1">
    <location>
        <begin position="551"/>
        <end position="572"/>
    </location>
</feature>
<feature type="compositionally biased region" description="Polar residues" evidence="1">
    <location>
        <begin position="1"/>
        <end position="10"/>
    </location>
</feature>
<feature type="compositionally biased region" description="Basic and acidic residues" evidence="1">
    <location>
        <begin position="438"/>
        <end position="447"/>
    </location>
</feature>
<feature type="compositionally biased region" description="Polar residues" evidence="1">
    <location>
        <begin position="363"/>
        <end position="377"/>
    </location>
</feature>
<feature type="compositionally biased region" description="Acidic residues" evidence="1">
    <location>
        <begin position="1114"/>
        <end position="1134"/>
    </location>
</feature>
<feature type="compositionally biased region" description="Basic and acidic residues" evidence="1">
    <location>
        <begin position="1085"/>
        <end position="1113"/>
    </location>
</feature>
<feature type="non-terminal residue" evidence="2">
    <location>
        <position position="1143"/>
    </location>
</feature>